<evidence type="ECO:0000256" key="3">
    <source>
        <dbReference type="ARBA" id="ARBA00023054"/>
    </source>
</evidence>
<dbReference type="KEGG" id="pdm:ADU72_1769"/>
<dbReference type="HAMAP" id="MF_00728">
    <property type="entry name" value="EzrA"/>
    <property type="match status" value="1"/>
</dbReference>
<evidence type="ECO:0000256" key="2">
    <source>
        <dbReference type="ARBA" id="ARBA00022989"/>
    </source>
</evidence>
<keyword evidence="2 6" id="KW-1133">Transmembrane helix</keyword>
<keyword evidence="5 6" id="KW-0717">Septation</keyword>
<gene>
    <name evidence="6" type="primary">ezrA</name>
    <name evidence="8" type="ORF">ADU70_0947</name>
    <name evidence="9" type="ORF">ADU72_1769</name>
</gene>
<comment type="subcellular location">
    <subcellularLocation>
        <location evidence="6">Cell membrane</location>
        <topology evidence="6">Single-pass membrane protein</topology>
    </subcellularLocation>
    <text evidence="6">Colocalized with FtsZ to the nascent septal site.</text>
</comment>
<dbReference type="NCBIfam" id="NF003409">
    <property type="entry name" value="PRK04778.1-3"/>
    <property type="match status" value="1"/>
</dbReference>
<evidence type="ECO:0000313" key="11">
    <source>
        <dbReference type="Proteomes" id="UP000076405"/>
    </source>
</evidence>
<keyword evidence="6" id="KW-1003">Cell membrane</keyword>
<keyword evidence="6" id="KW-0132">Cell division</keyword>
<feature type="coiled-coil region" evidence="6">
    <location>
        <begin position="342"/>
        <end position="411"/>
    </location>
</feature>
<sequence length="569" mass="65298">MLGVLIGIIVVAILIYIGIVLYQRYLLKQITDLVNKKNDLMDLPVASDLDEIGNINLAGSSLEEYQNLQDDYRNVKNNKFPEIDELAETGQQNVNDMKIFDARSDVAGIKDAIQVIQSESDRIQAALDQIKQENEDQQNEVKVLRHKYQDLRKTLLAKNMTYGPSIDMLNDNLQRLENAFENFAQTVESGDHKKAQGQLQQLQSNTKNLESNLEAIPDLYIQLNETFPGQLDEIKTAYSQLINHNYAFTDERIPDDINDISQKVTENLDTLSNLRLDAVKGNNETIANRIDGLYDAMQTEIDARTEVDGSFQTIADYIEHAEKQSHTLLIEIDRLGQSYVLNGKEDDQAHDLEARLQDIRNEHDQDAEAITNQPVVYSEILQRMHEENDQLDDIESKQTAINDSIQKLIEEEKDSRRTLHQFDLEIHEIKRHIENLNLPGIPASYMDYFFVVSDEIEKLSENMNQVKIDMKQIDQQLGMIDKDMKTLAKKTTEITDNAALSEQIIQYTNRYRHSNEAVDNASKRAQKLFDEDYDYAQSLSVISRALEAVEPGMVDKLTQSYQDQKNTQY</sequence>
<dbReference type="Pfam" id="PF06160">
    <property type="entry name" value="EzrA"/>
    <property type="match status" value="1"/>
</dbReference>
<dbReference type="RefSeq" id="WP_046871376.1">
    <property type="nucleotide sequence ID" value="NZ_BAAAXI010000182.1"/>
</dbReference>
<feature type="topological domain" description="Cytoplasmic" evidence="6">
    <location>
        <begin position="23"/>
        <end position="569"/>
    </location>
</feature>
<dbReference type="GeneID" id="57276005"/>
<reference evidence="10 11" key="1">
    <citation type="journal article" date="2016" name="PLoS ONE">
        <title>The Identification of Novel Diagnostic Marker Genes for the Detection of Beer Spoiling Pediococcus damnosus Strains Using the BlAst Diagnostic Gene findEr.</title>
        <authorList>
            <person name="Behr J."/>
            <person name="Geissler A.J."/>
            <person name="Schmid J."/>
            <person name="Zehe A."/>
            <person name="Vogel R.F."/>
        </authorList>
    </citation>
    <scope>NUCLEOTIDE SEQUENCE [LARGE SCALE GENOMIC DNA]</scope>
    <source>
        <strain evidence="8 11">TMW 2.1533</strain>
        <strain evidence="9 10">TMW 2.1535</strain>
    </source>
</reference>
<name>A0A0R2HKH4_9LACO</name>
<dbReference type="GO" id="GO:0005886">
    <property type="term" value="C:plasma membrane"/>
    <property type="evidence" value="ECO:0007669"/>
    <property type="project" value="UniProtKB-SubCell"/>
</dbReference>
<dbReference type="GO" id="GO:0000917">
    <property type="term" value="P:division septum assembly"/>
    <property type="evidence" value="ECO:0007669"/>
    <property type="project" value="UniProtKB-KW"/>
</dbReference>
<dbReference type="OrthoDB" id="1654473at2"/>
<proteinExistence type="inferred from homology"/>
<evidence type="ECO:0000256" key="6">
    <source>
        <dbReference type="HAMAP-Rule" id="MF_00728"/>
    </source>
</evidence>
<feature type="coiled-coil region" evidence="6">
    <location>
        <begin position="113"/>
        <end position="212"/>
    </location>
</feature>
<feature type="transmembrane region" description="Helical" evidence="7">
    <location>
        <begin position="6"/>
        <end position="27"/>
    </location>
</feature>
<dbReference type="AlphaFoldDB" id="A0A0R2HKH4"/>
<keyword evidence="3 6" id="KW-0175">Coiled coil</keyword>
<keyword evidence="10" id="KW-1185">Reference proteome</keyword>
<keyword evidence="1 6" id="KW-0812">Transmembrane</keyword>
<dbReference type="GO" id="GO:0005940">
    <property type="term" value="C:septin ring"/>
    <property type="evidence" value="ECO:0007669"/>
    <property type="project" value="InterPro"/>
</dbReference>
<evidence type="ECO:0000256" key="5">
    <source>
        <dbReference type="ARBA" id="ARBA00023210"/>
    </source>
</evidence>
<dbReference type="Proteomes" id="UP000076244">
    <property type="component" value="Chromosome"/>
</dbReference>
<evidence type="ECO:0000313" key="10">
    <source>
        <dbReference type="Proteomes" id="UP000076244"/>
    </source>
</evidence>
<protein>
    <recommendedName>
        <fullName evidence="6">Septation ring formation regulator EzrA</fullName>
    </recommendedName>
</protein>
<evidence type="ECO:0000313" key="9">
    <source>
        <dbReference type="EMBL" id="AMV67694.1"/>
    </source>
</evidence>
<dbReference type="Proteomes" id="UP000076405">
    <property type="component" value="Chromosome"/>
</dbReference>
<accession>A0A0R2HKH4</accession>
<evidence type="ECO:0000313" key="8">
    <source>
        <dbReference type="EMBL" id="AMV62441.1"/>
    </source>
</evidence>
<dbReference type="EMBL" id="CP012275">
    <property type="protein sequence ID" value="AMV62441.1"/>
    <property type="molecule type" value="Genomic_DNA"/>
</dbReference>
<organism evidence="8 11">
    <name type="scientific">Pediococcus damnosus</name>
    <dbReference type="NCBI Taxonomy" id="51663"/>
    <lineage>
        <taxon>Bacteria</taxon>
        <taxon>Bacillati</taxon>
        <taxon>Bacillota</taxon>
        <taxon>Bacilli</taxon>
        <taxon>Lactobacillales</taxon>
        <taxon>Lactobacillaceae</taxon>
        <taxon>Pediococcus</taxon>
    </lineage>
</organism>
<dbReference type="InterPro" id="IPR010379">
    <property type="entry name" value="EzrA"/>
</dbReference>
<dbReference type="EMBL" id="CP012288">
    <property type="protein sequence ID" value="AMV67694.1"/>
    <property type="molecule type" value="Genomic_DNA"/>
</dbReference>
<feature type="topological domain" description="Extracellular" evidence="6">
    <location>
        <begin position="1"/>
        <end position="3"/>
    </location>
</feature>
<comment type="similarity">
    <text evidence="6">Belongs to the EzrA family.</text>
</comment>
<evidence type="ECO:0000256" key="7">
    <source>
        <dbReference type="SAM" id="Phobius"/>
    </source>
</evidence>
<dbReference type="GO" id="GO:0000921">
    <property type="term" value="P:septin ring assembly"/>
    <property type="evidence" value="ECO:0007669"/>
    <property type="project" value="InterPro"/>
</dbReference>
<keyword evidence="6" id="KW-0131">Cell cycle</keyword>
<evidence type="ECO:0000256" key="1">
    <source>
        <dbReference type="ARBA" id="ARBA00022692"/>
    </source>
</evidence>
<keyword evidence="4 6" id="KW-0472">Membrane</keyword>
<comment type="function">
    <text evidence="6">Negative regulator of FtsZ ring formation; modulates the frequency and position of FtsZ ring formation. Inhibits FtsZ ring formation at polar sites. Interacts either with FtsZ or with one of its binding partners to promote depolymerization.</text>
</comment>
<evidence type="ECO:0000256" key="4">
    <source>
        <dbReference type="ARBA" id="ARBA00023136"/>
    </source>
</evidence>